<dbReference type="EMBL" id="JASODW010000020">
    <property type="protein sequence ID" value="MDK6275975.1"/>
    <property type="molecule type" value="Genomic_DNA"/>
</dbReference>
<dbReference type="GO" id="GO:0047617">
    <property type="term" value="F:fatty acyl-CoA hydrolase activity"/>
    <property type="evidence" value="ECO:0007669"/>
    <property type="project" value="InterPro"/>
</dbReference>
<dbReference type="EC" id="3.1.2.-" evidence="4"/>
<dbReference type="InterPro" id="IPR039298">
    <property type="entry name" value="ACOT13"/>
</dbReference>
<comment type="caution">
    <text evidence="4">The sequence shown here is derived from an EMBL/GenBank/DDBJ whole genome shotgun (WGS) entry which is preliminary data.</text>
</comment>
<evidence type="ECO:0000256" key="2">
    <source>
        <dbReference type="ARBA" id="ARBA00022801"/>
    </source>
</evidence>
<dbReference type="Gene3D" id="3.10.129.10">
    <property type="entry name" value="Hotdog Thioesterase"/>
    <property type="match status" value="1"/>
</dbReference>
<dbReference type="SUPFAM" id="SSF54637">
    <property type="entry name" value="Thioesterase/thiol ester dehydrase-isomerase"/>
    <property type="match status" value="1"/>
</dbReference>
<evidence type="ECO:0000313" key="4">
    <source>
        <dbReference type="EMBL" id="MDK6275975.1"/>
    </source>
</evidence>
<evidence type="ECO:0000259" key="3">
    <source>
        <dbReference type="Pfam" id="PF03061"/>
    </source>
</evidence>
<evidence type="ECO:0000256" key="1">
    <source>
        <dbReference type="ARBA" id="ARBA00008324"/>
    </source>
</evidence>
<dbReference type="CDD" id="cd03443">
    <property type="entry name" value="PaaI_thioesterase"/>
    <property type="match status" value="1"/>
</dbReference>
<proteinExistence type="inferred from homology"/>
<accession>A0AAP4C8I8</accession>
<dbReference type="PANTHER" id="PTHR21660:SF1">
    <property type="entry name" value="ACYL-COENZYME A THIOESTERASE 13"/>
    <property type="match status" value="1"/>
</dbReference>
<dbReference type="InterPro" id="IPR003736">
    <property type="entry name" value="PAAI_dom"/>
</dbReference>
<keyword evidence="2 4" id="KW-0378">Hydrolase</keyword>
<feature type="domain" description="Thioesterase" evidence="3">
    <location>
        <begin position="68"/>
        <end position="142"/>
    </location>
</feature>
<reference evidence="4" key="1">
    <citation type="submission" date="2023-05" db="EMBL/GenBank/DDBJ databases">
        <title>Cataloging the Phylogenetic Diversity of Human Bladder Bacteria.</title>
        <authorList>
            <person name="Du J."/>
        </authorList>
    </citation>
    <scope>NUCLEOTIDE SEQUENCE</scope>
    <source>
        <strain evidence="4">UMB9978</strain>
    </source>
</reference>
<organism evidence="4 5">
    <name type="scientific">Pseudoglutamicibacter cumminsii</name>
    <dbReference type="NCBI Taxonomy" id="156979"/>
    <lineage>
        <taxon>Bacteria</taxon>
        <taxon>Bacillati</taxon>
        <taxon>Actinomycetota</taxon>
        <taxon>Actinomycetes</taxon>
        <taxon>Micrococcales</taxon>
        <taxon>Micrococcaceae</taxon>
        <taxon>Pseudoglutamicibacter</taxon>
    </lineage>
</organism>
<dbReference type="PANTHER" id="PTHR21660">
    <property type="entry name" value="THIOESTERASE SUPERFAMILY MEMBER-RELATED"/>
    <property type="match status" value="1"/>
</dbReference>
<sequence length="154" mass="16510">MALEDSKHRNLHIDRTGLEVLRTQINGEIAPAPFNKLLGVRLVDAREGAVELTCQMKPEFLNKIGSGHGGFVSTLLDNACGMAADTMSRPGHAFTTMDLHVRMLRPVTLASGLMRVVGEVEKSGRSVTVTTGKLYAEDGTLLASATSSLFSLDV</sequence>
<dbReference type="Proteomes" id="UP001240483">
    <property type="component" value="Unassembled WGS sequence"/>
</dbReference>
<dbReference type="NCBIfam" id="TIGR00369">
    <property type="entry name" value="unchar_dom_1"/>
    <property type="match status" value="1"/>
</dbReference>
<dbReference type="InterPro" id="IPR006683">
    <property type="entry name" value="Thioestr_dom"/>
</dbReference>
<dbReference type="Pfam" id="PF03061">
    <property type="entry name" value="4HBT"/>
    <property type="match status" value="1"/>
</dbReference>
<evidence type="ECO:0000313" key="5">
    <source>
        <dbReference type="Proteomes" id="UP001240483"/>
    </source>
</evidence>
<comment type="similarity">
    <text evidence="1">Belongs to the thioesterase PaaI family.</text>
</comment>
<dbReference type="RefSeq" id="WP_260077467.1">
    <property type="nucleotide sequence ID" value="NZ_JALXKR010000041.1"/>
</dbReference>
<dbReference type="InterPro" id="IPR029069">
    <property type="entry name" value="HotDog_dom_sf"/>
</dbReference>
<gene>
    <name evidence="4" type="ORF">QP116_09580</name>
</gene>
<name>A0AAP4C8I8_9MICC</name>
<dbReference type="AlphaFoldDB" id="A0AAP4C8I8"/>
<protein>
    <submittedName>
        <fullName evidence="4">PaaI family thioesterase</fullName>
        <ecNumber evidence="4">3.1.2.-</ecNumber>
    </submittedName>
</protein>